<evidence type="ECO:0000313" key="1">
    <source>
        <dbReference type="EMBL" id="GAA2778262.1"/>
    </source>
</evidence>
<dbReference type="RefSeq" id="WP_344678131.1">
    <property type="nucleotide sequence ID" value="NZ_BAAAUX010000005.1"/>
</dbReference>
<dbReference type="EMBL" id="BAAAUX010000005">
    <property type="protein sequence ID" value="GAA2778262.1"/>
    <property type="molecule type" value="Genomic_DNA"/>
</dbReference>
<gene>
    <name evidence="1" type="ORF">GCM10010470_09360</name>
</gene>
<proteinExistence type="predicted"/>
<accession>A0ABN3V4N4</accession>
<keyword evidence="2" id="KW-1185">Reference proteome</keyword>
<sequence>MPDRPWGISRTGRVRHYLERDRWWPIYTTPPLRGHRGFAACTRRVTVYDLDAVFGYLERDVDNAEVATWPLCSYCQQTH</sequence>
<dbReference type="Proteomes" id="UP001500979">
    <property type="component" value="Unassembled WGS sequence"/>
</dbReference>
<name>A0ABN3V4N4_9PSEU</name>
<reference evidence="1 2" key="1">
    <citation type="journal article" date="2019" name="Int. J. Syst. Evol. Microbiol.">
        <title>The Global Catalogue of Microorganisms (GCM) 10K type strain sequencing project: providing services to taxonomists for standard genome sequencing and annotation.</title>
        <authorList>
            <consortium name="The Broad Institute Genomics Platform"/>
            <consortium name="The Broad Institute Genome Sequencing Center for Infectious Disease"/>
            <person name="Wu L."/>
            <person name="Ma J."/>
        </authorList>
    </citation>
    <scope>NUCLEOTIDE SEQUENCE [LARGE SCALE GENOMIC DNA]</scope>
    <source>
        <strain evidence="1 2">JCM 9383</strain>
    </source>
</reference>
<organism evidence="1 2">
    <name type="scientific">Saccharopolyspora taberi</name>
    <dbReference type="NCBI Taxonomy" id="60895"/>
    <lineage>
        <taxon>Bacteria</taxon>
        <taxon>Bacillati</taxon>
        <taxon>Actinomycetota</taxon>
        <taxon>Actinomycetes</taxon>
        <taxon>Pseudonocardiales</taxon>
        <taxon>Pseudonocardiaceae</taxon>
        <taxon>Saccharopolyspora</taxon>
    </lineage>
</organism>
<evidence type="ECO:0000313" key="2">
    <source>
        <dbReference type="Proteomes" id="UP001500979"/>
    </source>
</evidence>
<protein>
    <submittedName>
        <fullName evidence="1">Uncharacterized protein</fullName>
    </submittedName>
</protein>
<comment type="caution">
    <text evidence="1">The sequence shown here is derived from an EMBL/GenBank/DDBJ whole genome shotgun (WGS) entry which is preliminary data.</text>
</comment>